<feature type="transmembrane region" description="Helical" evidence="6">
    <location>
        <begin position="856"/>
        <end position="879"/>
    </location>
</feature>
<dbReference type="Pfam" id="PF12892">
    <property type="entry name" value="FctA"/>
    <property type="match status" value="2"/>
</dbReference>
<keyword evidence="6" id="KW-0812">Transmembrane</keyword>
<dbReference type="SMART" id="SM00327">
    <property type="entry name" value="VWA"/>
    <property type="match status" value="1"/>
</dbReference>
<dbReference type="InterPro" id="IPR022464">
    <property type="entry name" value="Strep_pil_isopept_link"/>
</dbReference>
<keyword evidence="6" id="KW-0472">Membrane</keyword>
<evidence type="ECO:0000256" key="6">
    <source>
        <dbReference type="SAM" id="Phobius"/>
    </source>
</evidence>
<dbReference type="InterPro" id="IPR038174">
    <property type="entry name" value="Strep_pil_link_sf"/>
</dbReference>
<proteinExistence type="predicted"/>
<evidence type="ECO:0000256" key="3">
    <source>
        <dbReference type="ARBA" id="ARBA00022729"/>
    </source>
</evidence>
<feature type="transmembrane region" description="Helical" evidence="6">
    <location>
        <begin position="28"/>
        <end position="50"/>
    </location>
</feature>
<dbReference type="PROSITE" id="PS50847">
    <property type="entry name" value="GRAM_POS_ANCHORING"/>
    <property type="match status" value="1"/>
</dbReference>
<dbReference type="SUPFAM" id="SSF53300">
    <property type="entry name" value="vWA-like"/>
    <property type="match status" value="1"/>
</dbReference>
<evidence type="ECO:0000256" key="5">
    <source>
        <dbReference type="SAM" id="MobiDB-lite"/>
    </source>
</evidence>
<dbReference type="Pfam" id="PF00092">
    <property type="entry name" value="VWA"/>
    <property type="match status" value="1"/>
</dbReference>
<dbReference type="InterPro" id="IPR036465">
    <property type="entry name" value="vWFA_dom_sf"/>
</dbReference>
<comment type="caution">
    <text evidence="9">The sequence shown here is derived from an EMBL/GenBank/DDBJ whole genome shotgun (WGS) entry which is preliminary data.</text>
</comment>
<dbReference type="EMBL" id="RYUW01000021">
    <property type="protein sequence ID" value="RYQ35198.1"/>
    <property type="molecule type" value="Genomic_DNA"/>
</dbReference>
<keyword evidence="4" id="KW-0572">Peptidoglycan-anchor</keyword>
<evidence type="ECO:0000256" key="1">
    <source>
        <dbReference type="ARBA" id="ARBA00022512"/>
    </source>
</evidence>
<dbReference type="Gene3D" id="2.60.40.3050">
    <property type="match status" value="2"/>
</dbReference>
<dbReference type="InterPro" id="IPR055384">
    <property type="entry name" value="DUF7604"/>
</dbReference>
<keyword evidence="3" id="KW-0732">Signal</keyword>
<protein>
    <submittedName>
        <fullName evidence="9">FctX protein</fullName>
    </submittedName>
</protein>
<reference evidence="9 10" key="1">
    <citation type="submission" date="2018-12" db="EMBL/GenBank/DDBJ databases">
        <title>Unveiling genomic diversity among members of the Bifidobacterium pseudolongum species, a widely distributed gut commensal of the animal kingdom.</title>
        <authorList>
            <person name="Lugli G.A."/>
            <person name="Duranti S."/>
            <person name="Albert K."/>
            <person name="Mancabelli L."/>
            <person name="Napoli S."/>
            <person name="Viappiani A."/>
            <person name="Anzalone R."/>
            <person name="Longhi G."/>
            <person name="Milani C."/>
            <person name="Turroni F."/>
            <person name="Alessandri G."/>
            <person name="Sela D.A."/>
            <person name="Van Sinderen D."/>
            <person name="Ventura M."/>
        </authorList>
    </citation>
    <scope>NUCLEOTIDE SEQUENCE [LARGE SCALE GENOMIC DNA]</scope>
    <source>
        <strain evidence="9 10">2003B</strain>
    </source>
</reference>
<feature type="domain" description="Gram-positive cocci surface proteins LPxTG" evidence="8">
    <location>
        <begin position="845"/>
        <end position="885"/>
    </location>
</feature>
<evidence type="ECO:0000256" key="4">
    <source>
        <dbReference type="ARBA" id="ARBA00023088"/>
    </source>
</evidence>
<dbReference type="Proteomes" id="UP000292382">
    <property type="component" value="Unassembled WGS sequence"/>
</dbReference>
<dbReference type="Gene3D" id="3.40.50.410">
    <property type="entry name" value="von Willebrand factor, type A domain"/>
    <property type="match status" value="1"/>
</dbReference>
<dbReference type="RefSeq" id="WP_165364408.1">
    <property type="nucleotide sequence ID" value="NZ_RYUW01000021.1"/>
</dbReference>
<feature type="domain" description="VWFA" evidence="7">
    <location>
        <begin position="142"/>
        <end position="390"/>
    </location>
</feature>
<dbReference type="Pfam" id="PF24558">
    <property type="entry name" value="DUF7604"/>
    <property type="match status" value="1"/>
</dbReference>
<evidence type="ECO:0000259" key="8">
    <source>
        <dbReference type="PROSITE" id="PS50847"/>
    </source>
</evidence>
<dbReference type="InterPro" id="IPR002035">
    <property type="entry name" value="VWF_A"/>
</dbReference>
<sequence length="885" mass="94900">MRGPKRLLARHGAQADEERSGRTPVRKLVATFCAVAMSVGMAGVSISAYADDQQPAENATTTVEATPEAQPSEDATVQAQPEVEATDAQPEAITTDAAPTADEGLTYSKTLSSQKPDGSYTLSMNLNGVNTEQTSETKKPLDIALVLDVSGSMDYVVYSPVAADKIDTSKTYYVDTLFGKQRVTYRNGRWHTNFGTTYDPNTTTFYMGTTRWDILKNSVNQFLSEVNTRNQDLDQNQKIKISLIKYAGNGNSPAGTTHTPGNGVDNNGYNYSQIVNHLTSDTQTIADSLNAISPNGGTDATAGLKLAVEELKSQYATSGAEKAAIFYSDGEPDNSNSAIAQAATLKNIATVFSIDATGSTSNSFMQSIATGDNYYPATDQDSLNKVFELILGQLTSGLSYRDVSMSDKLSQYVDLVDAANVKLIITVTATKEEVPQEHWLDVVKLNPKDVTINTSGKTVSVAFPADYQLANGYTYSLQYDVKPNADAYADYSDGKNLFPAGDQTNTEGNGLKTNDNAFISYIPRDGGKDLAPKEPKFNHPVMKPAYKPVNSGDAFTVKKMVNGSWGDNRFKFTLAPQNGAPGTVDANKNQVVLSESEPQGAFGDIQFTKPGTFTYLVQEDSAEASPSYEYSKAQYQVTITVTQPDRDNDPATLTIGSITVKQLKDDAGNEPTTTDADTFPMTFTNTSATVSLDTDSKLGVKKTVQGANAPDKTFTFTLKAVDTAQEGLAENEIAGKAQDVTGLDDANSTVTVNYTSDGQWAPKANFTATPTFPVPSDPSKTAVYTFQIAETQDATPGWSYDKNPTRTVKVNVSYDSQNKTWNAVPASADLAVQDFTNTWVAVSNLPLTGEGGTTPMLWLAIGGGLGALALLAAGGAAIWRKRRLI</sequence>
<keyword evidence="2" id="KW-0964">Secreted</keyword>
<evidence type="ECO:0000313" key="10">
    <source>
        <dbReference type="Proteomes" id="UP000292382"/>
    </source>
</evidence>
<evidence type="ECO:0000256" key="2">
    <source>
        <dbReference type="ARBA" id="ARBA00022525"/>
    </source>
</evidence>
<name>A0A4Q5APN5_9BIFI</name>
<feature type="compositionally biased region" description="Polar residues" evidence="5">
    <location>
        <begin position="55"/>
        <end position="64"/>
    </location>
</feature>
<feature type="region of interest" description="Disordered" evidence="5">
    <location>
        <begin position="55"/>
        <end position="113"/>
    </location>
</feature>
<keyword evidence="6" id="KW-1133">Transmembrane helix</keyword>
<dbReference type="InterPro" id="IPR019931">
    <property type="entry name" value="LPXTG_anchor"/>
</dbReference>
<keyword evidence="1" id="KW-0134">Cell wall</keyword>
<evidence type="ECO:0000313" key="9">
    <source>
        <dbReference type="EMBL" id="RYQ35198.1"/>
    </source>
</evidence>
<organism evidence="9 10">
    <name type="scientific">Bifidobacterium pseudolongum subsp. globosum</name>
    <dbReference type="NCBI Taxonomy" id="1690"/>
    <lineage>
        <taxon>Bacteria</taxon>
        <taxon>Bacillati</taxon>
        <taxon>Actinomycetota</taxon>
        <taxon>Actinomycetes</taxon>
        <taxon>Bifidobacteriales</taxon>
        <taxon>Bifidobacteriaceae</taxon>
        <taxon>Bifidobacterium</taxon>
    </lineage>
</organism>
<accession>A0A4Q5APN5</accession>
<feature type="region of interest" description="Disordered" evidence="5">
    <location>
        <begin position="1"/>
        <end position="23"/>
    </location>
</feature>
<evidence type="ECO:0000259" key="7">
    <source>
        <dbReference type="PROSITE" id="PS50234"/>
    </source>
</evidence>
<dbReference type="AlphaFoldDB" id="A0A4Q5APN5"/>
<dbReference type="PROSITE" id="PS50234">
    <property type="entry name" value="VWFA"/>
    <property type="match status" value="1"/>
</dbReference>
<dbReference type="CDD" id="cd00198">
    <property type="entry name" value="vWFA"/>
    <property type="match status" value="1"/>
</dbReference>
<gene>
    <name evidence="9" type="ORF">PG2003B_1602</name>
</gene>